<dbReference type="InParanoid" id="A8PAP5"/>
<dbReference type="VEuPathDB" id="FungiDB:CC1G_10410"/>
<dbReference type="RefSeq" id="XP_001840026.2">
    <property type="nucleotide sequence ID" value="XM_001839974.2"/>
</dbReference>
<evidence type="ECO:0000313" key="1">
    <source>
        <dbReference type="EMBL" id="EAU81807.2"/>
    </source>
</evidence>
<dbReference type="Proteomes" id="UP000001861">
    <property type="component" value="Unassembled WGS sequence"/>
</dbReference>
<name>A8PAP5_COPC7</name>
<reference evidence="1 2" key="1">
    <citation type="journal article" date="2010" name="Proc. Natl. Acad. Sci. U.S.A.">
        <title>Insights into evolution of multicellular fungi from the assembled chromosomes of the mushroom Coprinopsis cinerea (Coprinus cinereus).</title>
        <authorList>
            <person name="Stajich J.E."/>
            <person name="Wilke S.K."/>
            <person name="Ahren D."/>
            <person name="Au C.H."/>
            <person name="Birren B.W."/>
            <person name="Borodovsky M."/>
            <person name="Burns C."/>
            <person name="Canback B."/>
            <person name="Casselton L.A."/>
            <person name="Cheng C.K."/>
            <person name="Deng J."/>
            <person name="Dietrich F.S."/>
            <person name="Fargo D.C."/>
            <person name="Farman M.L."/>
            <person name="Gathman A.C."/>
            <person name="Goldberg J."/>
            <person name="Guigo R."/>
            <person name="Hoegger P.J."/>
            <person name="Hooker J.B."/>
            <person name="Huggins A."/>
            <person name="James T.Y."/>
            <person name="Kamada T."/>
            <person name="Kilaru S."/>
            <person name="Kodira C."/>
            <person name="Kues U."/>
            <person name="Kupfer D."/>
            <person name="Kwan H.S."/>
            <person name="Lomsadze A."/>
            <person name="Li W."/>
            <person name="Lilly W.W."/>
            <person name="Ma L.J."/>
            <person name="Mackey A.J."/>
            <person name="Manning G."/>
            <person name="Martin F."/>
            <person name="Muraguchi H."/>
            <person name="Natvig D.O."/>
            <person name="Palmerini H."/>
            <person name="Ramesh M.A."/>
            <person name="Rehmeyer C.J."/>
            <person name="Roe B.A."/>
            <person name="Shenoy N."/>
            <person name="Stanke M."/>
            <person name="Ter-Hovhannisyan V."/>
            <person name="Tunlid A."/>
            <person name="Velagapudi R."/>
            <person name="Vision T.J."/>
            <person name="Zeng Q."/>
            <person name="Zolan M.E."/>
            <person name="Pukkila P.J."/>
        </authorList>
    </citation>
    <scope>NUCLEOTIDE SEQUENCE [LARGE SCALE GENOMIC DNA]</scope>
    <source>
        <strain evidence="2">Okayama-7 / 130 / ATCC MYA-4618 / FGSC 9003</strain>
    </source>
</reference>
<comment type="caution">
    <text evidence="1">The sequence shown here is derived from an EMBL/GenBank/DDBJ whole genome shotgun (WGS) entry which is preliminary data.</text>
</comment>
<dbReference type="EMBL" id="AACS02000002">
    <property type="protein sequence ID" value="EAU81807.2"/>
    <property type="molecule type" value="Genomic_DNA"/>
</dbReference>
<organism evidence="1 2">
    <name type="scientific">Coprinopsis cinerea (strain Okayama-7 / 130 / ATCC MYA-4618 / FGSC 9003)</name>
    <name type="common">Inky cap fungus</name>
    <name type="synonym">Hormographiella aspergillata</name>
    <dbReference type="NCBI Taxonomy" id="240176"/>
    <lineage>
        <taxon>Eukaryota</taxon>
        <taxon>Fungi</taxon>
        <taxon>Dikarya</taxon>
        <taxon>Basidiomycota</taxon>
        <taxon>Agaricomycotina</taxon>
        <taxon>Agaricomycetes</taxon>
        <taxon>Agaricomycetidae</taxon>
        <taxon>Agaricales</taxon>
        <taxon>Agaricineae</taxon>
        <taxon>Psathyrellaceae</taxon>
        <taxon>Coprinopsis</taxon>
    </lineage>
</organism>
<gene>
    <name evidence="1" type="ORF">CC1G_10410</name>
</gene>
<protein>
    <submittedName>
        <fullName evidence="1">Uncharacterized protein</fullName>
    </submittedName>
</protein>
<dbReference type="KEGG" id="cci:CC1G_10410"/>
<proteinExistence type="predicted"/>
<dbReference type="AlphaFoldDB" id="A8PAP5"/>
<evidence type="ECO:0000313" key="2">
    <source>
        <dbReference type="Proteomes" id="UP000001861"/>
    </source>
</evidence>
<dbReference type="HOGENOM" id="CLU_1065643_0_0_1"/>
<dbReference type="GeneID" id="6016649"/>
<keyword evidence="2" id="KW-1185">Reference proteome</keyword>
<sequence length="261" mass="29370">MTDQHSGGTESTLTPSSPYTDIFYFAINATEAVTDNFWLICPGGSRIRLGEGDPRLEPTHLYLSCEPTDERLRESVDNNADCAIILPRSPSTFPPVEVPERGQPEFCYVDLRTVDNKFGSYLKDLTDLRWCEQNILGANFKVPNMSRDGVFTVMIDVLGRVKTVSIDLLHSEPHRWAYMGALLARHIWTYILELQREAELEIVAAGDPNAVSAIARALYNMDDRSVRLLGLVWFEEHSAWVPILGYTPEPHDSLIKSLSIS</sequence>
<accession>A8PAP5</accession>